<comment type="caution">
    <text evidence="2">The sequence shown here is derived from an EMBL/GenBank/DDBJ whole genome shotgun (WGS) entry which is preliminary data.</text>
</comment>
<dbReference type="EMBL" id="JABEVQ010000007">
    <property type="protein sequence ID" value="NWN92598.1"/>
    <property type="molecule type" value="Genomic_DNA"/>
</dbReference>
<dbReference type="AlphaFoldDB" id="A0A851I3D5"/>
<organism evidence="2 3">
    <name type="scientific">Marinobacter adhaerens</name>
    <dbReference type="NCBI Taxonomy" id="1033846"/>
    <lineage>
        <taxon>Bacteria</taxon>
        <taxon>Pseudomonadati</taxon>
        <taxon>Pseudomonadota</taxon>
        <taxon>Gammaproteobacteria</taxon>
        <taxon>Pseudomonadales</taxon>
        <taxon>Marinobacteraceae</taxon>
        <taxon>Marinobacter</taxon>
    </lineage>
</organism>
<feature type="chain" id="PRO_5032622335" evidence="1">
    <location>
        <begin position="21"/>
        <end position="170"/>
    </location>
</feature>
<dbReference type="PANTHER" id="PTHR36302:SF1">
    <property type="entry name" value="COPPER CHAPERONE PCU(A)C"/>
    <property type="match status" value="1"/>
</dbReference>
<sequence>MKKSVALLFVSSILIVSGFASPLAATEPEHSRIEIEQPWSRPTPPGTPMGVGYLAIKNHADKEVTLVGASTSRAGHVSIHETLMQEGVMRMQPLKSGLTIPAGEVVELKPHSYHLMLEKLTEPLKEGESIPLTLTFEGADAVTVELRVRSLDTADTDAMEMDHSGHAMGD</sequence>
<dbReference type="Pfam" id="PF04314">
    <property type="entry name" value="PCuAC"/>
    <property type="match status" value="1"/>
</dbReference>
<dbReference type="InterPro" id="IPR058248">
    <property type="entry name" value="Lxx211020-like"/>
</dbReference>
<dbReference type="PANTHER" id="PTHR36302">
    <property type="entry name" value="BLR7088 PROTEIN"/>
    <property type="match status" value="1"/>
</dbReference>
<evidence type="ECO:0000313" key="2">
    <source>
        <dbReference type="EMBL" id="NWN92598.1"/>
    </source>
</evidence>
<keyword evidence="1" id="KW-0732">Signal</keyword>
<reference evidence="2 3" key="1">
    <citation type="submission" date="2020-03" db="EMBL/GenBank/DDBJ databases">
        <title>Metagenomic, metatranscriptomic, and metabolomic analyses revealed the key microbes and metabolic features during the fermentation of ganjang, Korean traditional soy sauce.</title>
        <authorList>
            <person name="Chun B.H."/>
            <person name="Jeon C.O."/>
        </authorList>
    </citation>
    <scope>NUCLEOTIDE SEQUENCE [LARGE SCALE GENOMIC DNA]</scope>
    <source>
        <strain evidence="2 3">KG14</strain>
    </source>
</reference>
<protein>
    <submittedName>
        <fullName evidence="2">Copper chaperone PCu(A)C</fullName>
    </submittedName>
</protein>
<feature type="signal peptide" evidence="1">
    <location>
        <begin position="1"/>
        <end position="20"/>
    </location>
</feature>
<dbReference type="InterPro" id="IPR036182">
    <property type="entry name" value="PCuAC_sf"/>
</dbReference>
<name>A0A851I3D5_9GAMM</name>
<evidence type="ECO:0000313" key="3">
    <source>
        <dbReference type="Proteomes" id="UP000536442"/>
    </source>
</evidence>
<dbReference type="Proteomes" id="UP000536442">
    <property type="component" value="Unassembled WGS sequence"/>
</dbReference>
<keyword evidence="3" id="KW-1185">Reference proteome</keyword>
<dbReference type="InterPro" id="IPR007410">
    <property type="entry name" value="LpqE-like"/>
</dbReference>
<evidence type="ECO:0000256" key="1">
    <source>
        <dbReference type="SAM" id="SignalP"/>
    </source>
</evidence>
<dbReference type="SUPFAM" id="SSF110087">
    <property type="entry name" value="DR1885-like metal-binding protein"/>
    <property type="match status" value="1"/>
</dbReference>
<accession>A0A851I3D5</accession>
<proteinExistence type="predicted"/>
<gene>
    <name evidence="2" type="ORF">HLV39_13965</name>
</gene>
<dbReference type="Gene3D" id="2.60.40.1890">
    <property type="entry name" value="PCu(A)C copper chaperone"/>
    <property type="match status" value="1"/>
</dbReference>